<dbReference type="InterPro" id="IPR001173">
    <property type="entry name" value="Glyco_trans_2-like"/>
</dbReference>
<dbReference type="UniPathway" id="UPA00378"/>
<comment type="pathway">
    <text evidence="4">Protein modification; protein glycosylation.</text>
</comment>
<dbReference type="VEuPathDB" id="MicrosporidiaDB:NCER_102274"/>
<keyword evidence="2 4" id="KW-0328">Glycosyltransferase</keyword>
<dbReference type="RefSeq" id="XP_024329867.1">
    <property type="nucleotide sequence ID" value="XM_024473809.1"/>
</dbReference>
<evidence type="ECO:0000259" key="5">
    <source>
        <dbReference type="Pfam" id="PF00535"/>
    </source>
</evidence>
<comment type="similarity">
    <text evidence="1 4">Belongs to the glycosyltransferase 2 family.</text>
</comment>
<dbReference type="GeneID" id="36318706"/>
<sequence length="227" mass="25862">MFNIIIPTYNEKDNISTLIKMVECTFIINNDYKIIIVDDGSTDGTREVVSSFKNVVLLCRPCKMGLGSAYKFALPSCTYPYTFILDADLSHDPLFMHEMIKIQKKTGSDIVSSTRYKNGGVYGWSFCRKLVSRGANNFAKILLNLSTSDLTGSYRLYKTTVLKSLINQASSVGYSIQMELIYYAEKNNYKITECPIIFYEREAGESKLSKKEIINFVKSVINLYFHK</sequence>
<evidence type="ECO:0000256" key="3">
    <source>
        <dbReference type="ARBA" id="ARBA00022679"/>
    </source>
</evidence>
<proteinExistence type="inferred from homology"/>
<reference evidence="6 7" key="1">
    <citation type="journal article" date="2015" name="Environ. Microbiol.">
        <title>Genome analyses suggest the presence of polyploidy and recent human-driven expansions in eight global populations of the honeybee pathogen Nosema ceranae.</title>
        <authorList>
            <person name="Pelin A."/>
            <person name="Selman M."/>
            <person name="Aris-Brosou S."/>
            <person name="Farinelli L."/>
            <person name="Corradi N."/>
        </authorList>
    </citation>
    <scope>NUCLEOTIDE SEQUENCE [LARGE SCALE GENOMIC DNA]</scope>
    <source>
        <strain evidence="6 7">PA08 1199</strain>
    </source>
</reference>
<feature type="domain" description="Glycosyltransferase 2-like" evidence="5">
    <location>
        <begin position="4"/>
        <end position="164"/>
    </location>
</feature>
<evidence type="ECO:0000256" key="2">
    <source>
        <dbReference type="ARBA" id="ARBA00022676"/>
    </source>
</evidence>
<evidence type="ECO:0000313" key="7">
    <source>
        <dbReference type="Proteomes" id="UP000034350"/>
    </source>
</evidence>
<dbReference type="EC" id="2.4.1.83" evidence="4"/>
<dbReference type="Proteomes" id="UP000034350">
    <property type="component" value="Unassembled WGS sequence"/>
</dbReference>
<dbReference type="EMBL" id="JPQZ01000115">
    <property type="protein sequence ID" value="KKO74125.1"/>
    <property type="molecule type" value="Genomic_DNA"/>
</dbReference>
<dbReference type="CDD" id="cd06442">
    <property type="entry name" value="DPM1_like"/>
    <property type="match status" value="1"/>
</dbReference>
<protein>
    <recommendedName>
        <fullName evidence="4">Dolichol-phosphate mannosyltransferase subunit 1</fullName>
        <ecNumber evidence="4">2.4.1.83</ecNumber>
    </recommendedName>
</protein>
<keyword evidence="7" id="KW-1185">Reference proteome</keyword>
<dbReference type="GO" id="GO:0005789">
    <property type="term" value="C:endoplasmic reticulum membrane"/>
    <property type="evidence" value="ECO:0007669"/>
    <property type="project" value="TreeGrafter"/>
</dbReference>
<dbReference type="InterPro" id="IPR039528">
    <property type="entry name" value="DPM1-like"/>
</dbReference>
<comment type="subcellular location">
    <subcellularLocation>
        <location evidence="4">Endoplasmic reticulum</location>
    </subcellularLocation>
</comment>
<comment type="subunit">
    <text evidence="4">Component of the dolichol-phosphate mannose (DPM) synthase complex.</text>
</comment>
<dbReference type="SUPFAM" id="SSF53448">
    <property type="entry name" value="Nucleotide-diphospho-sugar transferases"/>
    <property type="match status" value="1"/>
</dbReference>
<organism evidence="6 7">
    <name type="scientific">Vairimorpha ceranae</name>
    <dbReference type="NCBI Taxonomy" id="40302"/>
    <lineage>
        <taxon>Eukaryota</taxon>
        <taxon>Fungi</taxon>
        <taxon>Fungi incertae sedis</taxon>
        <taxon>Microsporidia</taxon>
        <taxon>Nosematidae</taxon>
        <taxon>Vairimorpha</taxon>
    </lineage>
</organism>
<comment type="caution">
    <text evidence="6">The sequence shown here is derived from an EMBL/GenBank/DDBJ whole genome shotgun (WGS) entry which is preliminary data.</text>
</comment>
<dbReference type="PANTHER" id="PTHR43398">
    <property type="entry name" value="DOLICHOL-PHOSPHATE MANNOSYLTRANSFERASE SUBUNIT 1"/>
    <property type="match status" value="1"/>
</dbReference>
<name>A0A0F9WB35_9MICR</name>
<comment type="catalytic activity">
    <reaction evidence="4">
        <text>a di-trans,poly-cis-dolichyl phosphate + GDP-alpha-D-mannose = a di-trans,poly-cis-dolichyl beta-D-mannosyl phosphate + GDP</text>
        <dbReference type="Rhea" id="RHEA:21184"/>
        <dbReference type="Rhea" id="RHEA-COMP:19498"/>
        <dbReference type="Rhea" id="RHEA-COMP:19501"/>
        <dbReference type="ChEBI" id="CHEBI:57527"/>
        <dbReference type="ChEBI" id="CHEBI:57683"/>
        <dbReference type="ChEBI" id="CHEBI:58189"/>
        <dbReference type="ChEBI" id="CHEBI:58211"/>
    </reaction>
</comment>
<dbReference type="InterPro" id="IPR029044">
    <property type="entry name" value="Nucleotide-diphossugar_trans"/>
</dbReference>
<dbReference type="GO" id="GO:0004582">
    <property type="term" value="F:dolichyl-phosphate beta-D-mannosyltransferase activity"/>
    <property type="evidence" value="ECO:0007669"/>
    <property type="project" value="UniProtKB-UniRule"/>
</dbReference>
<evidence type="ECO:0000256" key="4">
    <source>
        <dbReference type="RuleBase" id="RU365083"/>
    </source>
</evidence>
<dbReference type="VEuPathDB" id="MicrosporidiaDB:AAJ76_1150009092"/>
<dbReference type="GO" id="GO:0006488">
    <property type="term" value="P:dolichol-linked oligosaccharide biosynthetic process"/>
    <property type="evidence" value="ECO:0007669"/>
    <property type="project" value="TreeGrafter"/>
</dbReference>
<dbReference type="GO" id="GO:0035269">
    <property type="term" value="P:protein O-linked glycosylation via mannose"/>
    <property type="evidence" value="ECO:0007669"/>
    <property type="project" value="TreeGrafter"/>
</dbReference>
<dbReference type="Pfam" id="PF00535">
    <property type="entry name" value="Glycos_transf_2"/>
    <property type="match status" value="1"/>
</dbReference>
<accession>A0A0F9WB35</accession>
<dbReference type="AlphaFoldDB" id="A0A0F9WB35"/>
<gene>
    <name evidence="6" type="ORF">AAJ76_1150009092</name>
</gene>
<dbReference type="Gene3D" id="3.90.550.10">
    <property type="entry name" value="Spore Coat Polysaccharide Biosynthesis Protein SpsA, Chain A"/>
    <property type="match status" value="1"/>
</dbReference>
<dbReference type="VEuPathDB" id="MicrosporidiaDB:G9O61_00g009830"/>
<dbReference type="GO" id="GO:0006506">
    <property type="term" value="P:GPI anchor biosynthetic process"/>
    <property type="evidence" value="ECO:0007669"/>
    <property type="project" value="TreeGrafter"/>
</dbReference>
<keyword evidence="3 4" id="KW-0808">Transferase</keyword>
<comment type="function">
    <text evidence="4">Transfers mannose from GDP-mannose to dolichol monophosphate to form dolichol phosphate mannose (Dol-P-Man) which is the mannosyl donor in pathways leading to N-glycosylation, glycosyl phosphatidylinositol membrane anchoring, and O-mannosylation of proteins.</text>
</comment>
<keyword evidence="4" id="KW-0256">Endoplasmic reticulum</keyword>
<evidence type="ECO:0000256" key="1">
    <source>
        <dbReference type="ARBA" id="ARBA00006739"/>
    </source>
</evidence>
<dbReference type="FunFam" id="3.90.550.10:FF:000122">
    <property type="entry name" value="Dolichol-phosphate mannosyltransferase subunit 1"/>
    <property type="match status" value="1"/>
</dbReference>
<dbReference type="PANTHER" id="PTHR43398:SF1">
    <property type="entry name" value="DOLICHOL-PHOSPHATE MANNOSYLTRANSFERASE SUBUNIT 1"/>
    <property type="match status" value="1"/>
</dbReference>
<dbReference type="OrthoDB" id="2603at2759"/>
<evidence type="ECO:0000313" key="6">
    <source>
        <dbReference type="EMBL" id="KKO74125.1"/>
    </source>
</evidence>